<dbReference type="PANTHER" id="PTHR36617:SF16">
    <property type="entry name" value="OS04G0516500 PROTEIN"/>
    <property type="match status" value="1"/>
</dbReference>
<keyword evidence="3" id="KW-0695">RNA-directed DNA polymerase</keyword>
<accession>A0ABQ5CAY6</accession>
<feature type="region of interest" description="Disordered" evidence="1">
    <location>
        <begin position="284"/>
        <end position="345"/>
    </location>
</feature>
<evidence type="ECO:0000313" key="3">
    <source>
        <dbReference type="EMBL" id="GJT23297.1"/>
    </source>
</evidence>
<comment type="caution">
    <text evidence="3">The sequence shown here is derived from an EMBL/GenBank/DDBJ whole genome shotgun (WGS) entry which is preliminary data.</text>
</comment>
<proteinExistence type="predicted"/>
<dbReference type="GO" id="GO:0003964">
    <property type="term" value="F:RNA-directed DNA polymerase activity"/>
    <property type="evidence" value="ECO:0007669"/>
    <property type="project" value="UniProtKB-KW"/>
</dbReference>
<keyword evidence="3" id="KW-0808">Transferase</keyword>
<dbReference type="PANTHER" id="PTHR36617">
    <property type="entry name" value="PROTEIN, PUTATIVE-RELATED"/>
    <property type="match status" value="1"/>
</dbReference>
<keyword evidence="4" id="KW-1185">Reference proteome</keyword>
<reference evidence="3" key="2">
    <citation type="submission" date="2022-01" db="EMBL/GenBank/DDBJ databases">
        <authorList>
            <person name="Yamashiro T."/>
            <person name="Shiraishi A."/>
            <person name="Satake H."/>
            <person name="Nakayama K."/>
        </authorList>
    </citation>
    <scope>NUCLEOTIDE SEQUENCE</scope>
</reference>
<organism evidence="3 4">
    <name type="scientific">Tanacetum coccineum</name>
    <dbReference type="NCBI Taxonomy" id="301880"/>
    <lineage>
        <taxon>Eukaryota</taxon>
        <taxon>Viridiplantae</taxon>
        <taxon>Streptophyta</taxon>
        <taxon>Embryophyta</taxon>
        <taxon>Tracheophyta</taxon>
        <taxon>Spermatophyta</taxon>
        <taxon>Magnoliopsida</taxon>
        <taxon>eudicotyledons</taxon>
        <taxon>Gunneridae</taxon>
        <taxon>Pentapetalae</taxon>
        <taxon>asterids</taxon>
        <taxon>campanulids</taxon>
        <taxon>Asterales</taxon>
        <taxon>Asteraceae</taxon>
        <taxon>Asteroideae</taxon>
        <taxon>Anthemideae</taxon>
        <taxon>Anthemidinae</taxon>
        <taxon>Tanacetum</taxon>
    </lineage>
</organism>
<name>A0ABQ5CAY6_9ASTR</name>
<dbReference type="InterPro" id="IPR026960">
    <property type="entry name" value="RVT-Znf"/>
</dbReference>
<evidence type="ECO:0000259" key="2">
    <source>
        <dbReference type="Pfam" id="PF13966"/>
    </source>
</evidence>
<evidence type="ECO:0000313" key="4">
    <source>
        <dbReference type="Proteomes" id="UP001151760"/>
    </source>
</evidence>
<dbReference type="EMBL" id="BQNB010014043">
    <property type="protein sequence ID" value="GJT23297.1"/>
    <property type="molecule type" value="Genomic_DNA"/>
</dbReference>
<keyword evidence="3" id="KW-0548">Nucleotidyltransferase</keyword>
<protein>
    <submittedName>
        <fullName evidence="3">RNA-directed DNA polymerase, eukaryota, reverse transcriptase zinc-binding domain protein</fullName>
    </submittedName>
</protein>
<reference evidence="3" key="1">
    <citation type="journal article" date="2022" name="Int. J. Mol. Sci.">
        <title>Draft Genome of Tanacetum Coccineum: Genomic Comparison of Closely Related Tanacetum-Family Plants.</title>
        <authorList>
            <person name="Yamashiro T."/>
            <person name="Shiraishi A."/>
            <person name="Nakayama K."/>
            <person name="Satake H."/>
        </authorList>
    </citation>
    <scope>NUCLEOTIDE SEQUENCE</scope>
</reference>
<dbReference type="Proteomes" id="UP001151760">
    <property type="component" value="Unassembled WGS sequence"/>
</dbReference>
<feature type="domain" description="Reverse transcriptase zinc-binding" evidence="2">
    <location>
        <begin position="112"/>
        <end position="194"/>
    </location>
</feature>
<gene>
    <name evidence="3" type="ORF">Tco_0893234</name>
</gene>
<dbReference type="Pfam" id="PF13966">
    <property type="entry name" value="zf-RVT"/>
    <property type="match status" value="1"/>
</dbReference>
<sequence>MHIIKRKVTPSSFDFKQINRLHLILKAVDKLKTKGVDLYNFCKLVVGNGNTIKFWHDKWYGDVCFKDKFHRRRPRSGIEESQFCELSSLLASVVLSNVEDRWSWSLSGHGEFSVKSAREVIDKHALITSSTPTRWSKVLSIKLNVFMWRMLLEKLPTRSNLAIRGLAVSCSLCLNCRMGVETRDHLFFVCPMALDLFRLLGRWCKKFNCNWVDWLKDPLNAIPCGLSSLKLPLHSCSLAGSTSAMKVLNSGGHLHFREVGEQNKSNSDHNKKIDEIRVNIRGNDEDNDMMVNKLGDKNNKMGDLNASYDDNSGFKTNKPDDNDSVSSNSNKEGLESDKECLEDDV</sequence>
<evidence type="ECO:0000256" key="1">
    <source>
        <dbReference type="SAM" id="MobiDB-lite"/>
    </source>
</evidence>